<dbReference type="AlphaFoldDB" id="A0A8H9IK43"/>
<reference evidence="2" key="1">
    <citation type="journal article" date="2014" name="Int. J. Syst. Evol. Microbiol.">
        <title>Complete genome sequence of Corynebacterium casei LMG S-19264T (=DSM 44701T), isolated from a smear-ripened cheese.</title>
        <authorList>
            <consortium name="US DOE Joint Genome Institute (JGI-PGF)"/>
            <person name="Walter F."/>
            <person name="Albersmeier A."/>
            <person name="Kalinowski J."/>
            <person name="Ruckert C."/>
        </authorList>
    </citation>
    <scope>NUCLEOTIDE SEQUENCE</scope>
    <source>
        <strain evidence="2">KCTC 32337</strain>
    </source>
</reference>
<organism evidence="2 3">
    <name type="scientific">Paraglaciecola chathamensis</name>
    <dbReference type="NCBI Taxonomy" id="368405"/>
    <lineage>
        <taxon>Bacteria</taxon>
        <taxon>Pseudomonadati</taxon>
        <taxon>Pseudomonadota</taxon>
        <taxon>Gammaproteobacteria</taxon>
        <taxon>Alteromonadales</taxon>
        <taxon>Alteromonadaceae</taxon>
        <taxon>Paraglaciecola</taxon>
    </lineage>
</organism>
<dbReference type="Proteomes" id="UP000622604">
    <property type="component" value="Unassembled WGS sequence"/>
</dbReference>
<dbReference type="Pfam" id="PF14316">
    <property type="entry name" value="DUF4381"/>
    <property type="match status" value="1"/>
</dbReference>
<dbReference type="RefSeq" id="WP_008305440.1">
    <property type="nucleotide sequence ID" value="NZ_BMZC01000028.1"/>
</dbReference>
<keyword evidence="1" id="KW-0472">Membrane</keyword>
<evidence type="ECO:0008006" key="4">
    <source>
        <dbReference type="Google" id="ProtNLM"/>
    </source>
</evidence>
<dbReference type="EMBL" id="BMZC01000028">
    <property type="protein sequence ID" value="GGZ84302.1"/>
    <property type="molecule type" value="Genomic_DNA"/>
</dbReference>
<evidence type="ECO:0000313" key="2">
    <source>
        <dbReference type="EMBL" id="GGZ84302.1"/>
    </source>
</evidence>
<evidence type="ECO:0000313" key="3">
    <source>
        <dbReference type="Proteomes" id="UP000622604"/>
    </source>
</evidence>
<feature type="transmembrane region" description="Helical" evidence="1">
    <location>
        <begin position="38"/>
        <end position="59"/>
    </location>
</feature>
<comment type="caution">
    <text evidence="2">The sequence shown here is derived from an EMBL/GenBank/DDBJ whole genome shotgun (WGS) entry which is preliminary data.</text>
</comment>
<keyword evidence="1" id="KW-0812">Transmembrane</keyword>
<evidence type="ECO:0000256" key="1">
    <source>
        <dbReference type="SAM" id="Phobius"/>
    </source>
</evidence>
<gene>
    <name evidence="2" type="ORF">GCM10011274_47210</name>
</gene>
<reference evidence="2" key="2">
    <citation type="submission" date="2020-09" db="EMBL/GenBank/DDBJ databases">
        <authorList>
            <person name="Sun Q."/>
            <person name="Kim S."/>
        </authorList>
    </citation>
    <scope>NUCLEOTIDE SEQUENCE</scope>
    <source>
        <strain evidence="2">KCTC 32337</strain>
    </source>
</reference>
<accession>A0A8H9IK43</accession>
<proteinExistence type="predicted"/>
<protein>
    <recommendedName>
        <fullName evidence="4">DUF4381 domain-containing protein</fullName>
    </recommendedName>
</protein>
<keyword evidence="1" id="KW-1133">Transmembrane helix</keyword>
<sequence length="188" mass="21615">MLDASSTINQSFGNLALTNFNEAPMPETLPILPFAPGWSYLAIIFITWLIIFIIQKLIYQINNHYRKSALLALAELANSSLTEQARLYQLAELIKGTALYIFPREIIARQTGKDWFNFLNTHNKKQVFDSNAHQLLGDNLYQVPKEACTEKQWHSLIEQTKLWIQQHPYEGVNPVIKPFSLLNLVKSK</sequence>
<dbReference type="InterPro" id="IPR025489">
    <property type="entry name" value="DUF4381"/>
</dbReference>
<name>A0A8H9IK43_9ALTE</name>